<organism evidence="8 9">
    <name type="scientific">Berryella intestinalis</name>
    <dbReference type="NCBI Taxonomy" id="1531429"/>
    <lineage>
        <taxon>Bacteria</taxon>
        <taxon>Bacillati</taxon>
        <taxon>Actinomycetota</taxon>
        <taxon>Coriobacteriia</taxon>
        <taxon>Eggerthellales</taxon>
        <taxon>Eggerthellaceae</taxon>
        <taxon>Berryella</taxon>
    </lineage>
</organism>
<evidence type="ECO:0000256" key="4">
    <source>
        <dbReference type="ARBA" id="ARBA00022679"/>
    </source>
</evidence>
<dbReference type="InterPro" id="IPR000878">
    <property type="entry name" value="4pyrrol_Mease"/>
</dbReference>
<evidence type="ECO:0000256" key="2">
    <source>
        <dbReference type="ARBA" id="ARBA00022552"/>
    </source>
</evidence>
<dbReference type="InterPro" id="IPR035996">
    <property type="entry name" value="4pyrrol_Methylase_sf"/>
</dbReference>
<dbReference type="Proteomes" id="UP000031121">
    <property type="component" value="Chromosome"/>
</dbReference>
<keyword evidence="3 6" id="KW-0489">Methyltransferase</keyword>
<comment type="subcellular location">
    <subcellularLocation>
        <location evidence="6">Cytoplasm</location>
    </subcellularLocation>
</comment>
<dbReference type="InterPro" id="IPR014777">
    <property type="entry name" value="4pyrrole_Mease_sub1"/>
</dbReference>
<evidence type="ECO:0000256" key="3">
    <source>
        <dbReference type="ARBA" id="ARBA00022603"/>
    </source>
</evidence>
<dbReference type="Pfam" id="PF00590">
    <property type="entry name" value="TP_methylase"/>
    <property type="match status" value="1"/>
</dbReference>
<dbReference type="CDD" id="cd11648">
    <property type="entry name" value="RsmI"/>
    <property type="match status" value="1"/>
</dbReference>
<evidence type="ECO:0000313" key="9">
    <source>
        <dbReference type="Proteomes" id="UP000031121"/>
    </source>
</evidence>
<evidence type="ECO:0000256" key="5">
    <source>
        <dbReference type="ARBA" id="ARBA00022691"/>
    </source>
</evidence>
<keyword evidence="9" id="KW-1185">Reference proteome</keyword>
<evidence type="ECO:0000256" key="1">
    <source>
        <dbReference type="ARBA" id="ARBA00022490"/>
    </source>
</evidence>
<name>A0A0A8BBH9_9ACTN</name>
<dbReference type="HAMAP" id="MF_01877">
    <property type="entry name" value="16SrRNA_methyltr_I"/>
    <property type="match status" value="1"/>
</dbReference>
<proteinExistence type="inferred from homology"/>
<dbReference type="EMBL" id="CP009302">
    <property type="protein sequence ID" value="AJC12507.1"/>
    <property type="molecule type" value="Genomic_DNA"/>
</dbReference>
<dbReference type="SUPFAM" id="SSF53790">
    <property type="entry name" value="Tetrapyrrole methylase"/>
    <property type="match status" value="1"/>
</dbReference>
<dbReference type="PANTHER" id="PTHR46111:SF1">
    <property type="entry name" value="RIBOSOMAL RNA SMALL SUBUNIT METHYLTRANSFERASE I"/>
    <property type="match status" value="1"/>
</dbReference>
<dbReference type="PROSITE" id="PS01296">
    <property type="entry name" value="RSMI"/>
    <property type="match status" value="1"/>
</dbReference>
<feature type="domain" description="Tetrapyrrole methylase" evidence="7">
    <location>
        <begin position="15"/>
        <end position="212"/>
    </location>
</feature>
<comment type="function">
    <text evidence="6">Catalyzes the 2'-O-methylation of the ribose of cytidine 1402 (C1402) in 16S rRNA.</text>
</comment>
<keyword evidence="5 6" id="KW-0949">S-adenosyl-L-methionine</keyword>
<accession>A0A0A8BBH9</accession>
<sequence length="298" mass="31913">MAQSSPAASDKGCLVICPTPLGNLGDVTLRTIERLERADTVCAEDTRVTGKLLAALGIEKPLERLDENRIGRVANDVVVRVLAGEAIAYCSDAGMPGVSDPGLRLVRAAREAGAPVEVLPGPTAVATAYVASGALDQRFYFGGFFPRKDAERAAVLNGLRDLPAALVFYESPNRLVDSLRVVARAFPHRAVSVCRELTKLHEEVVRGSSSEVLARFEERLSEGAIKGEIALVIEGPGDEERAERARSAQDWAAERAASMAAEGARAKDIARTLANELDIPRNTAYDLALAATKRVREL</sequence>
<dbReference type="GO" id="GO:0005737">
    <property type="term" value="C:cytoplasm"/>
    <property type="evidence" value="ECO:0007669"/>
    <property type="project" value="UniProtKB-SubCell"/>
</dbReference>
<dbReference type="KEGG" id="cbac:JI75_07350"/>
<dbReference type="STRING" id="1531429.JI75_07350"/>
<comment type="catalytic activity">
    <reaction evidence="6">
        <text>cytidine(1402) in 16S rRNA + S-adenosyl-L-methionine = 2'-O-methylcytidine(1402) in 16S rRNA + S-adenosyl-L-homocysteine + H(+)</text>
        <dbReference type="Rhea" id="RHEA:42924"/>
        <dbReference type="Rhea" id="RHEA-COMP:10285"/>
        <dbReference type="Rhea" id="RHEA-COMP:10286"/>
        <dbReference type="ChEBI" id="CHEBI:15378"/>
        <dbReference type="ChEBI" id="CHEBI:57856"/>
        <dbReference type="ChEBI" id="CHEBI:59789"/>
        <dbReference type="ChEBI" id="CHEBI:74495"/>
        <dbReference type="ChEBI" id="CHEBI:82748"/>
        <dbReference type="EC" id="2.1.1.198"/>
    </reaction>
</comment>
<dbReference type="HOGENOM" id="CLU_044779_4_0_11"/>
<protein>
    <recommendedName>
        <fullName evidence="6">Ribosomal RNA small subunit methyltransferase I</fullName>
        <ecNumber evidence="6">2.1.1.198</ecNumber>
    </recommendedName>
    <alternativeName>
        <fullName evidence="6">16S rRNA 2'-O-ribose C1402 methyltransferase</fullName>
    </alternativeName>
    <alternativeName>
        <fullName evidence="6">rRNA (cytidine-2'-O-)-methyltransferase RsmI</fullName>
    </alternativeName>
</protein>
<comment type="similarity">
    <text evidence="6">Belongs to the methyltransferase superfamily. RsmI family.</text>
</comment>
<keyword evidence="1 6" id="KW-0963">Cytoplasm</keyword>
<reference evidence="9" key="1">
    <citation type="submission" date="2014-08" db="EMBL/GenBank/DDBJ databases">
        <title>Coriobacteriaceae sp. complete genome.</title>
        <authorList>
            <person name="Looft T."/>
            <person name="Bayles D.O."/>
            <person name="Stanton T.B."/>
        </authorList>
    </citation>
    <scope>NUCLEOTIDE SEQUENCE [LARGE SCALE GENOMIC DNA]</scope>
    <source>
        <strain evidence="9">68-1-3</strain>
    </source>
</reference>
<keyword evidence="4 6" id="KW-0808">Transferase</keyword>
<dbReference type="PANTHER" id="PTHR46111">
    <property type="entry name" value="RIBOSOMAL RNA SMALL SUBUNIT METHYLTRANSFERASE I"/>
    <property type="match status" value="1"/>
</dbReference>
<dbReference type="Gene3D" id="3.40.1010.10">
    <property type="entry name" value="Cobalt-precorrin-4 Transmethylase, Domain 1"/>
    <property type="match status" value="1"/>
</dbReference>
<evidence type="ECO:0000256" key="6">
    <source>
        <dbReference type="HAMAP-Rule" id="MF_01877"/>
    </source>
</evidence>
<dbReference type="OrthoDB" id="9809084at2"/>
<dbReference type="AlphaFoldDB" id="A0A0A8BBH9"/>
<reference evidence="8 9" key="2">
    <citation type="journal article" date="2015" name="Genome Announc.">
        <title>Complete Genome Sequence of Coriobacteriaceae Strain 68-1-3, a Novel Mucus-Degrading Isolate from the Swine Intestinal Tract.</title>
        <authorList>
            <person name="Looft T."/>
            <person name="Bayles D.O."/>
            <person name="Alt D.P."/>
            <person name="Stanton T.B."/>
        </authorList>
    </citation>
    <scope>NUCLEOTIDE SEQUENCE [LARGE SCALE GENOMIC DNA]</scope>
    <source>
        <strain evidence="8 9">68-1-3</strain>
    </source>
</reference>
<dbReference type="PIRSF" id="PIRSF005917">
    <property type="entry name" value="MTase_YraL"/>
    <property type="match status" value="1"/>
</dbReference>
<keyword evidence="2 6" id="KW-0698">rRNA processing</keyword>
<dbReference type="FunFam" id="3.30.950.10:FF:000002">
    <property type="entry name" value="Ribosomal RNA small subunit methyltransferase I"/>
    <property type="match status" value="1"/>
</dbReference>
<dbReference type="EC" id="2.1.1.198" evidence="6"/>
<evidence type="ECO:0000313" key="8">
    <source>
        <dbReference type="EMBL" id="AJC12507.1"/>
    </source>
</evidence>
<dbReference type="InterPro" id="IPR008189">
    <property type="entry name" value="rRNA_ssu_MeTfrase_I"/>
</dbReference>
<dbReference type="RefSeq" id="WP_039689871.1">
    <property type="nucleotide sequence ID" value="NZ_CP009302.1"/>
</dbReference>
<dbReference type="Gene3D" id="3.30.950.10">
    <property type="entry name" value="Methyltransferase, Cobalt-precorrin-4 Transmethylase, Domain 2"/>
    <property type="match status" value="1"/>
</dbReference>
<dbReference type="InterPro" id="IPR014776">
    <property type="entry name" value="4pyrrole_Mease_sub2"/>
</dbReference>
<dbReference type="InterPro" id="IPR018063">
    <property type="entry name" value="SAM_MeTrfase_RsmI_CS"/>
</dbReference>
<dbReference type="GO" id="GO:0070677">
    <property type="term" value="F:rRNA (cytosine-2'-O-)-methyltransferase activity"/>
    <property type="evidence" value="ECO:0007669"/>
    <property type="project" value="UniProtKB-UniRule"/>
</dbReference>
<evidence type="ECO:0000259" key="7">
    <source>
        <dbReference type="Pfam" id="PF00590"/>
    </source>
</evidence>
<gene>
    <name evidence="6" type="primary">rsmI</name>
    <name evidence="8" type="ORF">JI75_07350</name>
</gene>
<dbReference type="NCBIfam" id="TIGR00096">
    <property type="entry name" value="16S rRNA (cytidine(1402)-2'-O)-methyltransferase"/>
    <property type="match status" value="1"/>
</dbReference>